<sequence>MFDRTVDSWGQRARATGDRARLKSYRQYEVYEIEVHRQDLYFR</sequence>
<dbReference type="EMBL" id="CABVLI010000047">
    <property type="protein sequence ID" value="VVT29862.1"/>
    <property type="molecule type" value="Genomic_DNA"/>
</dbReference>
<gene>
    <name evidence="1" type="ORF">SPHINGO391_510187</name>
</gene>
<reference evidence="1 2" key="1">
    <citation type="submission" date="2019-09" db="EMBL/GenBank/DDBJ databases">
        <authorList>
            <person name="Dittami M. S."/>
        </authorList>
    </citation>
    <scope>NUCLEOTIDE SEQUENCE [LARGE SCALE GENOMIC DNA]</scope>
    <source>
        <strain evidence="1">SPHINGO391</strain>
    </source>
</reference>
<dbReference type="AlphaFoldDB" id="A0A5E8AFY5"/>
<protein>
    <submittedName>
        <fullName evidence="1">Uncharacterized protein</fullName>
    </submittedName>
</protein>
<evidence type="ECO:0000313" key="1">
    <source>
        <dbReference type="EMBL" id="VVT29862.1"/>
    </source>
</evidence>
<dbReference type="Proteomes" id="UP000326857">
    <property type="component" value="Unassembled WGS sequence"/>
</dbReference>
<proteinExistence type="predicted"/>
<organism evidence="1 2">
    <name type="scientific">Sphingomonas aurantiaca</name>
    <dbReference type="NCBI Taxonomy" id="185949"/>
    <lineage>
        <taxon>Bacteria</taxon>
        <taxon>Pseudomonadati</taxon>
        <taxon>Pseudomonadota</taxon>
        <taxon>Alphaproteobacteria</taxon>
        <taxon>Sphingomonadales</taxon>
        <taxon>Sphingomonadaceae</taxon>
        <taxon>Sphingomonas</taxon>
    </lineage>
</organism>
<evidence type="ECO:0000313" key="2">
    <source>
        <dbReference type="Proteomes" id="UP000326857"/>
    </source>
</evidence>
<name>A0A5E8AFY5_9SPHN</name>
<accession>A0A5E8AFY5</accession>